<evidence type="ECO:0000256" key="2">
    <source>
        <dbReference type="ARBA" id="ARBA00022643"/>
    </source>
</evidence>
<keyword evidence="8" id="KW-1185">Reference proteome</keyword>
<keyword evidence="2" id="KW-0288">FMN</keyword>
<dbReference type="SUPFAM" id="SSF52343">
    <property type="entry name" value="Ferredoxin reductase-like, C-terminal NADP-linked domain"/>
    <property type="match status" value="1"/>
</dbReference>
<proteinExistence type="predicted"/>
<dbReference type="Gene3D" id="2.40.30.10">
    <property type="entry name" value="Translation factors"/>
    <property type="match status" value="1"/>
</dbReference>
<dbReference type="EC" id="1.6.2.4" evidence="4"/>
<dbReference type="InterPro" id="IPR017938">
    <property type="entry name" value="Riboflavin_synthase-like_b-brl"/>
</dbReference>
<evidence type="ECO:0000256" key="1">
    <source>
        <dbReference type="ARBA" id="ARBA00022630"/>
    </source>
</evidence>
<name>A0ABU9YTG0_9RHOO</name>
<dbReference type="Gene3D" id="3.40.50.80">
    <property type="entry name" value="Nucleotide-binding domain of ferredoxin-NADP reductase (FNR) module"/>
    <property type="match status" value="1"/>
</dbReference>
<evidence type="ECO:0000313" key="8">
    <source>
        <dbReference type="Proteomes" id="UP001410394"/>
    </source>
</evidence>
<keyword evidence="1" id="KW-0285">Flavoprotein</keyword>
<evidence type="ECO:0000259" key="5">
    <source>
        <dbReference type="PROSITE" id="PS50902"/>
    </source>
</evidence>
<dbReference type="RefSeq" id="WP_345917683.1">
    <property type="nucleotide sequence ID" value="NZ_JBDIVE010000001.1"/>
</dbReference>
<dbReference type="Pfam" id="PF00175">
    <property type="entry name" value="NAD_binding_1"/>
    <property type="match status" value="1"/>
</dbReference>
<reference evidence="7 8" key="1">
    <citation type="journal article" date="2018" name="Int. J. Syst. Evol. Microbiol.">
        <title>Uliginosibacterium sediminicola sp. nov., isolated from freshwater sediment.</title>
        <authorList>
            <person name="Hwang W.M."/>
            <person name="Kim S.M."/>
            <person name="Kang K."/>
            <person name="Ahn T.Y."/>
        </authorList>
    </citation>
    <scope>NUCLEOTIDE SEQUENCE [LARGE SCALE GENOMIC DNA]</scope>
    <source>
        <strain evidence="7 8">M1-21</strain>
    </source>
</reference>
<dbReference type="PROSITE" id="PS50902">
    <property type="entry name" value="FLAVODOXIN_LIKE"/>
    <property type="match status" value="1"/>
</dbReference>
<dbReference type="InterPro" id="IPR008254">
    <property type="entry name" value="Flavodoxin/NO_synth"/>
</dbReference>
<evidence type="ECO:0000256" key="4">
    <source>
        <dbReference type="ARBA" id="ARBA00023797"/>
    </source>
</evidence>
<sequence>MSPLDPDTWRWLCAALIIALHSTLSLYMYRRNQLGNGRASARLSPGEAGGSAPLQHAAKFYVIYASQSGQAEAIARDTAQHLSAHGQPARLLRLEQDWLSLLQPDSRLLFVVSTCGEGDAPDHASRFVRHQLRQAAPALRGIAYSMLALGDRNYAQFCGFGRQLDAWLQASGAQAGFARLEADQLDAATLQTWYAQLAQPSDTPRADSARAPITRTSSMAYGRWQLLSRQCLNDGSAGQPMYLIRLAAEAGSPCSWQAGDLVDIQLAGADARPRSYSIANLPPGDGSPAVLELIVRRQLRSDGTPGLVSGWLCEQAATGSMLSLRIRANPNFQLPAAARTPLILIGAGAGLAGLRAHLQARARSLQHSGERAPTYSAWLIFGERSRAHDRLCHSEIEDWLGSGVLSRMDWAFSRDDASAPYVQHQLRRHAALLQTWLDQGACILMCGSAHSMARALDKTLRELLGEAAVDTLTASGRLRRDVF</sequence>
<keyword evidence="3" id="KW-0813">Transport</keyword>
<dbReference type="InterPro" id="IPR001433">
    <property type="entry name" value="OxRdtase_FAD/NAD-bd"/>
</dbReference>
<dbReference type="InterPro" id="IPR039261">
    <property type="entry name" value="FNR_nucleotide-bd"/>
</dbReference>
<dbReference type="PANTHER" id="PTHR19384">
    <property type="entry name" value="NITRIC OXIDE SYNTHASE-RELATED"/>
    <property type="match status" value="1"/>
</dbReference>
<comment type="caution">
    <text evidence="7">The sequence shown here is derived from an EMBL/GenBank/DDBJ whole genome shotgun (WGS) entry which is preliminary data.</text>
</comment>
<dbReference type="Pfam" id="PF00258">
    <property type="entry name" value="Flavodoxin_1"/>
    <property type="match status" value="1"/>
</dbReference>
<dbReference type="EMBL" id="JBDIVE010000001">
    <property type="protein sequence ID" value="MEN3066912.1"/>
    <property type="molecule type" value="Genomic_DNA"/>
</dbReference>
<dbReference type="InterPro" id="IPR029039">
    <property type="entry name" value="Flavoprotein-like_sf"/>
</dbReference>
<dbReference type="InterPro" id="IPR017927">
    <property type="entry name" value="FAD-bd_FR_type"/>
</dbReference>
<dbReference type="PRINTS" id="PR00371">
    <property type="entry name" value="FPNCR"/>
</dbReference>
<organism evidence="7 8">
    <name type="scientific">Uliginosibacterium sediminicola</name>
    <dbReference type="NCBI Taxonomy" id="2024550"/>
    <lineage>
        <taxon>Bacteria</taxon>
        <taxon>Pseudomonadati</taxon>
        <taxon>Pseudomonadota</taxon>
        <taxon>Betaproteobacteria</taxon>
        <taxon>Rhodocyclales</taxon>
        <taxon>Zoogloeaceae</taxon>
        <taxon>Uliginosibacterium</taxon>
    </lineage>
</organism>
<evidence type="ECO:0000256" key="3">
    <source>
        <dbReference type="ARBA" id="ARBA00022982"/>
    </source>
</evidence>
<keyword evidence="3" id="KW-0249">Electron transport</keyword>
<dbReference type="Gene3D" id="3.40.50.360">
    <property type="match status" value="1"/>
</dbReference>
<dbReference type="CDD" id="cd06200">
    <property type="entry name" value="SiR_like1"/>
    <property type="match status" value="1"/>
</dbReference>
<dbReference type="SUPFAM" id="SSF63380">
    <property type="entry name" value="Riboflavin synthase domain-like"/>
    <property type="match status" value="1"/>
</dbReference>
<feature type="domain" description="FAD-binding FR-type" evidence="6">
    <location>
        <begin position="219"/>
        <end position="335"/>
    </location>
</feature>
<feature type="domain" description="Flavodoxin-like" evidence="5">
    <location>
        <begin position="60"/>
        <end position="198"/>
    </location>
</feature>
<dbReference type="InterPro" id="IPR001709">
    <property type="entry name" value="Flavoprot_Pyr_Nucl_cyt_Rdtase"/>
</dbReference>
<accession>A0ABU9YTG0</accession>
<dbReference type="Proteomes" id="UP001410394">
    <property type="component" value="Unassembled WGS sequence"/>
</dbReference>
<dbReference type="PRINTS" id="PR00369">
    <property type="entry name" value="FLAVODOXIN"/>
</dbReference>
<dbReference type="PANTHER" id="PTHR19384:SF17">
    <property type="entry name" value="NADPH--CYTOCHROME P450 REDUCTASE"/>
    <property type="match status" value="1"/>
</dbReference>
<evidence type="ECO:0000313" key="7">
    <source>
        <dbReference type="EMBL" id="MEN3066912.1"/>
    </source>
</evidence>
<protein>
    <recommendedName>
        <fullName evidence="4">NADPH--hemoprotein reductase</fullName>
        <ecNumber evidence="4">1.6.2.4</ecNumber>
    </recommendedName>
</protein>
<evidence type="ECO:0000259" key="6">
    <source>
        <dbReference type="PROSITE" id="PS51384"/>
    </source>
</evidence>
<dbReference type="InterPro" id="IPR001094">
    <property type="entry name" value="Flavdoxin-like"/>
</dbReference>
<dbReference type="SUPFAM" id="SSF52218">
    <property type="entry name" value="Flavoproteins"/>
    <property type="match status" value="1"/>
</dbReference>
<dbReference type="PROSITE" id="PS51384">
    <property type="entry name" value="FAD_FR"/>
    <property type="match status" value="1"/>
</dbReference>
<gene>
    <name evidence="7" type="ORF">ABDB84_00390</name>
</gene>